<proteinExistence type="inferred from homology"/>
<evidence type="ECO:0000256" key="2">
    <source>
        <dbReference type="ARBA" id="ARBA00007362"/>
    </source>
</evidence>
<accession>A0AA96F743</accession>
<dbReference type="RefSeq" id="WP_313499014.1">
    <property type="nucleotide sequence ID" value="NZ_CP134879.1"/>
</dbReference>
<dbReference type="SUPFAM" id="SSF103481">
    <property type="entry name" value="Multidrug resistance efflux transporter EmrE"/>
    <property type="match status" value="2"/>
</dbReference>
<feature type="transmembrane region" description="Helical" evidence="6">
    <location>
        <begin position="273"/>
        <end position="291"/>
    </location>
</feature>
<feature type="transmembrane region" description="Helical" evidence="6">
    <location>
        <begin position="184"/>
        <end position="207"/>
    </location>
</feature>
<comment type="similarity">
    <text evidence="2">Belongs to the EamA transporter family.</text>
</comment>
<evidence type="ECO:0000256" key="3">
    <source>
        <dbReference type="ARBA" id="ARBA00022692"/>
    </source>
</evidence>
<dbReference type="PANTHER" id="PTHR32322:SF2">
    <property type="entry name" value="EAMA DOMAIN-CONTAINING PROTEIN"/>
    <property type="match status" value="1"/>
</dbReference>
<name>A0AA96F743_9MICO</name>
<evidence type="ECO:0000256" key="5">
    <source>
        <dbReference type="ARBA" id="ARBA00023136"/>
    </source>
</evidence>
<feature type="transmembrane region" description="Helical" evidence="6">
    <location>
        <begin position="151"/>
        <end position="172"/>
    </location>
</feature>
<evidence type="ECO:0000256" key="4">
    <source>
        <dbReference type="ARBA" id="ARBA00022989"/>
    </source>
</evidence>
<gene>
    <name evidence="8" type="ORF">RN606_01065</name>
</gene>
<feature type="transmembrane region" description="Helical" evidence="6">
    <location>
        <begin position="245"/>
        <end position="267"/>
    </location>
</feature>
<dbReference type="EMBL" id="CP134879">
    <property type="protein sequence ID" value="WNM24772.1"/>
    <property type="molecule type" value="Genomic_DNA"/>
</dbReference>
<feature type="domain" description="EamA" evidence="7">
    <location>
        <begin position="9"/>
        <end position="142"/>
    </location>
</feature>
<keyword evidence="9" id="KW-1185">Reference proteome</keyword>
<dbReference type="AlphaFoldDB" id="A0AA96F743"/>
<feature type="transmembrane region" description="Helical" evidence="6">
    <location>
        <begin position="37"/>
        <end position="57"/>
    </location>
</feature>
<evidence type="ECO:0000313" key="8">
    <source>
        <dbReference type="EMBL" id="WNM24772.1"/>
    </source>
</evidence>
<keyword evidence="5 6" id="KW-0472">Membrane</keyword>
<dbReference type="GO" id="GO:0016020">
    <property type="term" value="C:membrane"/>
    <property type="evidence" value="ECO:0007669"/>
    <property type="project" value="UniProtKB-SubCell"/>
</dbReference>
<feature type="transmembrane region" description="Helical" evidence="6">
    <location>
        <begin position="128"/>
        <end position="145"/>
    </location>
</feature>
<reference evidence="8 9" key="1">
    <citation type="submission" date="2023-09" db="EMBL/GenBank/DDBJ databases">
        <title>Demequina sp. a novel bacteria isolated from Capsicum annuum.</title>
        <authorList>
            <person name="Humaira Z."/>
            <person name="Lee J."/>
            <person name="Cho D."/>
        </authorList>
    </citation>
    <scope>NUCLEOTIDE SEQUENCE [LARGE SCALE GENOMIC DNA]</scope>
    <source>
        <strain evidence="8 9">OYTSA14</strain>
    </source>
</reference>
<feature type="domain" description="EamA" evidence="7">
    <location>
        <begin position="153"/>
        <end position="292"/>
    </location>
</feature>
<evidence type="ECO:0000313" key="9">
    <source>
        <dbReference type="Proteomes" id="UP001304125"/>
    </source>
</evidence>
<protein>
    <submittedName>
        <fullName evidence="8">DMT family transporter</fullName>
    </submittedName>
</protein>
<dbReference type="InterPro" id="IPR037185">
    <property type="entry name" value="EmrE-like"/>
</dbReference>
<dbReference type="PANTHER" id="PTHR32322">
    <property type="entry name" value="INNER MEMBRANE TRANSPORTER"/>
    <property type="match status" value="1"/>
</dbReference>
<keyword evidence="3 6" id="KW-0812">Transmembrane</keyword>
<dbReference type="Pfam" id="PF00892">
    <property type="entry name" value="EamA"/>
    <property type="match status" value="2"/>
</dbReference>
<evidence type="ECO:0000256" key="1">
    <source>
        <dbReference type="ARBA" id="ARBA00004141"/>
    </source>
</evidence>
<sequence>MTAAPPRAWVPLVALIALGWGSSFLFIELALESFAPSQVGFGRLAVGGVILWALVGFQRRRPRLSLRDVGAVAIVGVFMSGIPLILIPMAQQHLTSILASLLNATTPLWTAFFVALLIPAERITRPQLVGLLIGVAGIAVLVGAWNVADFSLAGVALMLAATACYGIGSTLSRRVMARVDESHTVLSATQIGLSAVMLAPFALAAGAPEPGAFSLSQPALWGILGLGVLGTSYAYVLFWRVVKLAGATVASSTTYLVPVVATVLGVVVLGETLSWNEVAGAGIVLVGVWLASRRPRLATPAAEAVAQD</sequence>
<keyword evidence="4 6" id="KW-1133">Transmembrane helix</keyword>
<feature type="transmembrane region" description="Helical" evidence="6">
    <location>
        <begin position="69"/>
        <end position="90"/>
    </location>
</feature>
<dbReference type="InterPro" id="IPR050638">
    <property type="entry name" value="AA-Vitamin_Transporters"/>
</dbReference>
<organism evidence="8 9">
    <name type="scientific">Demequina capsici</name>
    <dbReference type="NCBI Taxonomy" id="3075620"/>
    <lineage>
        <taxon>Bacteria</taxon>
        <taxon>Bacillati</taxon>
        <taxon>Actinomycetota</taxon>
        <taxon>Actinomycetes</taxon>
        <taxon>Micrococcales</taxon>
        <taxon>Demequinaceae</taxon>
        <taxon>Demequina</taxon>
    </lineage>
</organism>
<evidence type="ECO:0000259" key="7">
    <source>
        <dbReference type="Pfam" id="PF00892"/>
    </source>
</evidence>
<dbReference type="InterPro" id="IPR000620">
    <property type="entry name" value="EamA_dom"/>
</dbReference>
<feature type="transmembrane region" description="Helical" evidence="6">
    <location>
        <begin position="96"/>
        <end position="116"/>
    </location>
</feature>
<feature type="transmembrane region" description="Helical" evidence="6">
    <location>
        <begin position="219"/>
        <end position="238"/>
    </location>
</feature>
<feature type="transmembrane region" description="Helical" evidence="6">
    <location>
        <begin position="12"/>
        <end position="31"/>
    </location>
</feature>
<evidence type="ECO:0000256" key="6">
    <source>
        <dbReference type="SAM" id="Phobius"/>
    </source>
</evidence>
<comment type="subcellular location">
    <subcellularLocation>
        <location evidence="1">Membrane</location>
        <topology evidence="1">Multi-pass membrane protein</topology>
    </subcellularLocation>
</comment>
<dbReference type="Proteomes" id="UP001304125">
    <property type="component" value="Chromosome"/>
</dbReference>